<dbReference type="EMBL" id="LAZR01000456">
    <property type="protein sequence ID" value="KKN68161.1"/>
    <property type="molecule type" value="Genomic_DNA"/>
</dbReference>
<reference evidence="3" key="1">
    <citation type="journal article" date="2015" name="Nature">
        <title>Complex archaea that bridge the gap between prokaryotes and eukaryotes.</title>
        <authorList>
            <person name="Spang A."/>
            <person name="Saw J.H."/>
            <person name="Jorgensen S.L."/>
            <person name="Zaremba-Niedzwiedzka K."/>
            <person name="Martijn J."/>
            <person name="Lind A.E."/>
            <person name="van Eijk R."/>
            <person name="Schleper C."/>
            <person name="Guy L."/>
            <person name="Ettema T.J."/>
        </authorList>
    </citation>
    <scope>NUCLEOTIDE SEQUENCE</scope>
</reference>
<dbReference type="AlphaFoldDB" id="A0A0F9V3R1"/>
<accession>A0A0F9V3R1</accession>
<feature type="compositionally biased region" description="Polar residues" evidence="2">
    <location>
        <begin position="439"/>
        <end position="450"/>
    </location>
</feature>
<feature type="compositionally biased region" description="Basic residues" evidence="2">
    <location>
        <begin position="395"/>
        <end position="405"/>
    </location>
</feature>
<evidence type="ECO:0000256" key="2">
    <source>
        <dbReference type="SAM" id="MobiDB-lite"/>
    </source>
</evidence>
<proteinExistence type="predicted"/>
<sequence>MSKKTDLSNLYDGSLVKVTVRGNKSKGTFVENYAIIMSASFFDTDTRREFQRLKKEIQRLPYQYSPPKDNYQKFLEINRMPWVSNKELTNLVKELTKKKQYLENDFVDNVWDEKIKSVDGINPITQLYDERKNISLTNLKTKENIVKPEQQSIPLTKEEFRSWFEATWEIIPITKGDSFISEIIRSSQKHLKKIQQQIDQKQKDLTKKENLAKDERERIETDLKKLRTKKENLNERVNKQWKDGIDSKQDQYIALIDTKISDQLQEFYLLVERALHDFSYKGKVHGRELNTIKNKANQINQLSDSLGIDKLKDLSEKLLQFPDTIKSAQIKLSEDSGILPDLDLFDVDFSAITKDLSSDLGKKSTTTLELEGLSELSSSFNSLFSEKAKEPKPEKKTKKKAKPKVKKTDEKSEVKPSEESGTFVDVAEQIKLEEEDQETGTIQESEPSTGKSEEVLDLSNVQIGEIKTEKNKKR</sequence>
<organism evidence="3">
    <name type="scientific">marine sediment metagenome</name>
    <dbReference type="NCBI Taxonomy" id="412755"/>
    <lineage>
        <taxon>unclassified sequences</taxon>
        <taxon>metagenomes</taxon>
        <taxon>ecological metagenomes</taxon>
    </lineage>
</organism>
<evidence type="ECO:0000256" key="1">
    <source>
        <dbReference type="SAM" id="Coils"/>
    </source>
</evidence>
<evidence type="ECO:0000313" key="3">
    <source>
        <dbReference type="EMBL" id="KKN68161.1"/>
    </source>
</evidence>
<keyword evidence="1" id="KW-0175">Coiled coil</keyword>
<comment type="caution">
    <text evidence="3">The sequence shown here is derived from an EMBL/GenBank/DDBJ whole genome shotgun (WGS) entry which is preliminary data.</text>
</comment>
<feature type="compositionally biased region" description="Basic and acidic residues" evidence="2">
    <location>
        <begin position="406"/>
        <end position="418"/>
    </location>
</feature>
<protein>
    <submittedName>
        <fullName evidence="3">Uncharacterized protein</fullName>
    </submittedName>
</protein>
<feature type="region of interest" description="Disordered" evidence="2">
    <location>
        <begin position="384"/>
        <end position="474"/>
    </location>
</feature>
<name>A0A0F9V3R1_9ZZZZ</name>
<gene>
    <name evidence="3" type="ORF">LCGC14_0453860</name>
</gene>
<feature type="coiled-coil region" evidence="1">
    <location>
        <begin position="184"/>
        <end position="236"/>
    </location>
</feature>